<gene>
    <name evidence="1" type="ORF">AJ85_16070</name>
</gene>
<accession>A0A4S4JYY6</accession>
<comment type="caution">
    <text evidence="1">The sequence shown here is derived from an EMBL/GenBank/DDBJ whole genome shotgun (WGS) entry which is preliminary data.</text>
</comment>
<evidence type="ECO:0000313" key="1">
    <source>
        <dbReference type="EMBL" id="THG89627.1"/>
    </source>
</evidence>
<protein>
    <submittedName>
        <fullName evidence="1">Uncharacterized protein</fullName>
    </submittedName>
</protein>
<proteinExistence type="predicted"/>
<dbReference type="EMBL" id="JALP01000209">
    <property type="protein sequence ID" value="THG89627.1"/>
    <property type="molecule type" value="Genomic_DNA"/>
</dbReference>
<dbReference type="AlphaFoldDB" id="A0A4S4JYY6"/>
<dbReference type="RefSeq" id="WP_268746796.1">
    <property type="nucleotide sequence ID" value="NZ_ALPT02000017.1"/>
</dbReference>
<name>A0A4S4JYY6_ALKAL</name>
<evidence type="ECO:0000313" key="2">
    <source>
        <dbReference type="Proteomes" id="UP000297014"/>
    </source>
</evidence>
<sequence>MPLQDQVLRNEWIAVSRSAELLNYKEYERSTTIQTLKLVGCFL</sequence>
<dbReference type="Proteomes" id="UP000297014">
    <property type="component" value="Unassembled WGS sequence"/>
</dbReference>
<reference evidence="1 2" key="1">
    <citation type="submission" date="2014-01" db="EMBL/GenBank/DDBJ databases">
        <title>Draft genome sequencing of Bacillus alcalophilus CGMCC 1.3604.</title>
        <authorList>
            <person name="Yang J."/>
            <person name="Diao L."/>
            <person name="Yang S."/>
        </authorList>
    </citation>
    <scope>NUCLEOTIDE SEQUENCE [LARGE SCALE GENOMIC DNA]</scope>
    <source>
        <strain evidence="1 2">CGMCC 1.3604</strain>
    </source>
</reference>
<organism evidence="1 2">
    <name type="scientific">Alkalihalobacillus alcalophilus ATCC 27647 = CGMCC 1.3604</name>
    <dbReference type="NCBI Taxonomy" id="1218173"/>
    <lineage>
        <taxon>Bacteria</taxon>
        <taxon>Bacillati</taxon>
        <taxon>Bacillota</taxon>
        <taxon>Bacilli</taxon>
        <taxon>Bacillales</taxon>
        <taxon>Bacillaceae</taxon>
        <taxon>Alkalihalobacillus</taxon>
    </lineage>
</organism>